<proteinExistence type="predicted"/>
<organism evidence="1">
    <name type="scientific">Arundo donax</name>
    <name type="common">Giant reed</name>
    <name type="synonym">Donax arundinaceus</name>
    <dbReference type="NCBI Taxonomy" id="35708"/>
    <lineage>
        <taxon>Eukaryota</taxon>
        <taxon>Viridiplantae</taxon>
        <taxon>Streptophyta</taxon>
        <taxon>Embryophyta</taxon>
        <taxon>Tracheophyta</taxon>
        <taxon>Spermatophyta</taxon>
        <taxon>Magnoliopsida</taxon>
        <taxon>Liliopsida</taxon>
        <taxon>Poales</taxon>
        <taxon>Poaceae</taxon>
        <taxon>PACMAD clade</taxon>
        <taxon>Arundinoideae</taxon>
        <taxon>Arundineae</taxon>
        <taxon>Arundo</taxon>
    </lineage>
</organism>
<dbReference type="EMBL" id="GBRH01179225">
    <property type="protein sequence ID" value="JAE18671.1"/>
    <property type="molecule type" value="Transcribed_RNA"/>
</dbReference>
<sequence length="40" mass="4572">MVQVLLDCLGKFPLIWIDYRHVHRAAAAAPRRDLPSQGRT</sequence>
<accession>A0A0A9G810</accession>
<dbReference type="AlphaFoldDB" id="A0A0A9G810"/>
<protein>
    <submittedName>
        <fullName evidence="1">Uncharacterized protein</fullName>
    </submittedName>
</protein>
<name>A0A0A9G810_ARUDO</name>
<reference evidence="1" key="1">
    <citation type="submission" date="2014-09" db="EMBL/GenBank/DDBJ databases">
        <authorList>
            <person name="Magalhaes I.L.F."/>
            <person name="Oliveira U."/>
            <person name="Santos F.R."/>
            <person name="Vidigal T.H.D.A."/>
            <person name="Brescovit A.D."/>
            <person name="Santos A.J."/>
        </authorList>
    </citation>
    <scope>NUCLEOTIDE SEQUENCE</scope>
    <source>
        <tissue evidence="1">Shoot tissue taken approximately 20 cm above the soil surface</tissue>
    </source>
</reference>
<reference evidence="1" key="2">
    <citation type="journal article" date="2015" name="Data Brief">
        <title>Shoot transcriptome of the giant reed, Arundo donax.</title>
        <authorList>
            <person name="Barrero R.A."/>
            <person name="Guerrero F.D."/>
            <person name="Moolhuijzen P."/>
            <person name="Goolsby J.A."/>
            <person name="Tidwell J."/>
            <person name="Bellgard S.E."/>
            <person name="Bellgard M.I."/>
        </authorList>
    </citation>
    <scope>NUCLEOTIDE SEQUENCE</scope>
    <source>
        <tissue evidence="1">Shoot tissue taken approximately 20 cm above the soil surface</tissue>
    </source>
</reference>
<evidence type="ECO:0000313" key="1">
    <source>
        <dbReference type="EMBL" id="JAE18671.1"/>
    </source>
</evidence>